<organism evidence="1 2">
    <name type="scientific">Ralstonia nicotianae</name>
    <dbReference type="NCBI Taxonomy" id="3037696"/>
    <lineage>
        <taxon>Bacteria</taxon>
        <taxon>Pseudomonadati</taxon>
        <taxon>Pseudomonadota</taxon>
        <taxon>Betaproteobacteria</taxon>
        <taxon>Burkholderiales</taxon>
        <taxon>Burkholderiaceae</taxon>
        <taxon>Ralstonia</taxon>
        <taxon>Ralstonia solanacearum species complex</taxon>
    </lineage>
</organism>
<dbReference type="EMBL" id="CP046674">
    <property type="protein sequence ID" value="QUP59759.1"/>
    <property type="molecule type" value="Genomic_DNA"/>
</dbReference>
<evidence type="ECO:0008006" key="3">
    <source>
        <dbReference type="Google" id="ProtNLM"/>
    </source>
</evidence>
<sequence>MSPVFFLDYDGCLHPDNVRCVKGAPLLLSGGHQLFEHVQLLVDLLEPYSEVRIVLSTLWARVFGLDEAKSYLPATLQERVVGTTYEFCTDIYEWNELSRFDQIVRYVNGKGIQSWLALDDNNHCWPESFENRLVCPNRHLGLGECRVQEEFATKLAQLNREVQQLRQLNAA</sequence>
<accession>A0ABX7ZYC5</accession>
<evidence type="ECO:0000313" key="1">
    <source>
        <dbReference type="EMBL" id="QUP59759.1"/>
    </source>
</evidence>
<protein>
    <recommendedName>
        <fullName evidence="3">Hydrolase</fullName>
    </recommendedName>
</protein>
<name>A0ABX7ZYC5_9RALS</name>
<dbReference type="Proteomes" id="UP000680989">
    <property type="component" value="Chromosome"/>
</dbReference>
<dbReference type="Pfam" id="PF18143">
    <property type="entry name" value="HAD_SAK_2"/>
    <property type="match status" value="1"/>
</dbReference>
<proteinExistence type="predicted"/>
<evidence type="ECO:0000313" key="2">
    <source>
        <dbReference type="Proteomes" id="UP000680989"/>
    </source>
</evidence>
<gene>
    <name evidence="1" type="ORF">GO999_15020</name>
</gene>
<reference evidence="2" key="1">
    <citation type="submission" date="2019-12" db="EMBL/GenBank/DDBJ databases">
        <title>Whole-genome sequence of tobacco pathogen Ralstonia pseudosolanacearum strain RS, originating from Yunnan province of China.</title>
        <authorList>
            <person name="Lu C.-H."/>
        </authorList>
    </citation>
    <scope>NUCLEOTIDE SEQUENCE [LARGE SCALE GENOMIC DNA]</scope>
    <source>
        <strain evidence="2">RS</strain>
    </source>
</reference>
<dbReference type="RefSeq" id="WP_211906346.1">
    <property type="nucleotide sequence ID" value="NZ_CP046674.1"/>
</dbReference>
<keyword evidence="2" id="KW-1185">Reference proteome</keyword>